<dbReference type="EMBL" id="CABIKM010000012">
    <property type="protein sequence ID" value="VUZ84456.1"/>
    <property type="molecule type" value="Genomic_DNA"/>
</dbReference>
<evidence type="ECO:0008006" key="4">
    <source>
        <dbReference type="Google" id="ProtNLM"/>
    </source>
</evidence>
<feature type="compositionally biased region" description="Basic and acidic residues" evidence="1">
    <location>
        <begin position="435"/>
        <end position="444"/>
    </location>
</feature>
<name>A0A564ZH56_9BACT</name>
<feature type="region of interest" description="Disordered" evidence="1">
    <location>
        <begin position="435"/>
        <end position="496"/>
    </location>
</feature>
<feature type="compositionally biased region" description="Gly residues" evidence="1">
    <location>
        <begin position="452"/>
        <end position="462"/>
    </location>
</feature>
<gene>
    <name evidence="2" type="ORF">MELA_00829</name>
</gene>
<dbReference type="Proteomes" id="UP000334340">
    <property type="component" value="Unassembled WGS sequence"/>
</dbReference>
<accession>A0A564ZH56</accession>
<dbReference type="AlphaFoldDB" id="A0A564ZH56"/>
<protein>
    <recommendedName>
        <fullName evidence="4">Stress response protein</fullName>
    </recommendedName>
</protein>
<organism evidence="2 3">
    <name type="scientific">Candidatus Methylomirabilis lanthanidiphila</name>
    <dbReference type="NCBI Taxonomy" id="2211376"/>
    <lineage>
        <taxon>Bacteria</taxon>
        <taxon>Candidatus Methylomirabilota</taxon>
        <taxon>Candidatus Methylomirabilia</taxon>
        <taxon>Candidatus Methylomirabilales</taxon>
        <taxon>Candidatus Methylomirabilaceae</taxon>
        <taxon>Candidatus Methylomirabilis</taxon>
    </lineage>
</organism>
<sequence>MITQITPWTEHEVRLFPSVHVSSEREAELRATASLLATMRAVSEFGRAIVKLAGGPAGRLYCFTEVPFQLGKGIGQAPEDLRPDGILAVERGKTRWDALVEVKVGTADLEQDQVDRYHRLAKLEEFQALITVSNQPAQADGSPPPSVKVDGRRNIHIPVVHFSWERLLSEAQVLSRKKEVSDPDQKWMLDEWIRYIEDPNSRIIVAPDLGLKWGDVLSAARTSALSPSSPELQDVARSWVGYLRKAALRLRAKLGVEVEVRMSKSERDNSELQARNAVNAQEGILTGVLRVPDAAGDITIKVILPSQSVQYILQVAAPTEGRQATRVNWLSRQLREDRLPTGELAVTADWTIRGLITTVGARDFLEDTNRLCLDKTGASVPRDANPRSFQVVWTRALSKSRGRSSAPVLKGISDGLEEFYHGVVQDIVPFVPKAPRLDTKKPEGEAASQYPGGAGPATGGVILGHESTELKQQDPTAAESSFAQSDTPTLSPNADE</sequence>
<evidence type="ECO:0000313" key="3">
    <source>
        <dbReference type="Proteomes" id="UP000334340"/>
    </source>
</evidence>
<evidence type="ECO:0000256" key="1">
    <source>
        <dbReference type="SAM" id="MobiDB-lite"/>
    </source>
</evidence>
<feature type="compositionally biased region" description="Polar residues" evidence="1">
    <location>
        <begin position="473"/>
        <end position="496"/>
    </location>
</feature>
<reference evidence="2 3" key="1">
    <citation type="submission" date="2019-07" db="EMBL/GenBank/DDBJ databases">
        <authorList>
            <person name="Cremers G."/>
        </authorList>
    </citation>
    <scope>NUCLEOTIDE SEQUENCE [LARGE SCALE GENOMIC DNA]</scope>
</reference>
<evidence type="ECO:0000313" key="2">
    <source>
        <dbReference type="EMBL" id="VUZ84456.1"/>
    </source>
</evidence>
<keyword evidence="3" id="KW-1185">Reference proteome</keyword>
<proteinExistence type="predicted"/>